<organism evidence="2 3">
    <name type="scientific">Syphacia muris</name>
    <dbReference type="NCBI Taxonomy" id="451379"/>
    <lineage>
        <taxon>Eukaryota</taxon>
        <taxon>Metazoa</taxon>
        <taxon>Ecdysozoa</taxon>
        <taxon>Nematoda</taxon>
        <taxon>Chromadorea</taxon>
        <taxon>Rhabditida</taxon>
        <taxon>Spirurina</taxon>
        <taxon>Oxyuridomorpha</taxon>
        <taxon>Oxyuroidea</taxon>
        <taxon>Oxyuridae</taxon>
        <taxon>Syphacia</taxon>
    </lineage>
</organism>
<dbReference type="SMART" id="SM00666">
    <property type="entry name" value="PB1"/>
    <property type="match status" value="1"/>
</dbReference>
<dbReference type="SUPFAM" id="SSF54277">
    <property type="entry name" value="CAD &amp; PB1 domains"/>
    <property type="match status" value="1"/>
</dbReference>
<keyword evidence="2" id="KW-1185">Reference proteome</keyword>
<accession>A0A0N5AT82</accession>
<dbReference type="Pfam" id="PF00564">
    <property type="entry name" value="PB1"/>
    <property type="match status" value="1"/>
</dbReference>
<dbReference type="PANTHER" id="PTHR15335">
    <property type="entry name" value="PROTEIN TFG"/>
    <property type="match status" value="1"/>
</dbReference>
<evidence type="ECO:0000259" key="1">
    <source>
        <dbReference type="PROSITE" id="PS51745"/>
    </source>
</evidence>
<dbReference type="InterPro" id="IPR033512">
    <property type="entry name" value="TFG"/>
</dbReference>
<feature type="domain" description="PB1" evidence="1">
    <location>
        <begin position="13"/>
        <end position="91"/>
    </location>
</feature>
<dbReference type="Proteomes" id="UP000046393">
    <property type="component" value="Unplaced"/>
</dbReference>
<protein>
    <submittedName>
        <fullName evidence="3">PB1 domain-containing protein</fullName>
    </submittedName>
</protein>
<sequence length="162" mass="18139">MSNEKSGNSDIERTLIKARFGNDVRKVSVRHNEDLSYDDLCIMMQRIFKIEPSTNIILKYRDEDNDLVTIADDNDLLLALNTQRNLSIVALAECGDVSNIEKFVFFGSALEDLKLIKTCGVEPPVFGVGGNERPDTPAHKETVATIQPSVHEQVDFYTGCFI</sequence>
<dbReference type="GO" id="GO:0042802">
    <property type="term" value="F:identical protein binding"/>
    <property type="evidence" value="ECO:0007669"/>
    <property type="project" value="InterPro"/>
</dbReference>
<dbReference type="PROSITE" id="PS51745">
    <property type="entry name" value="PB1"/>
    <property type="match status" value="1"/>
</dbReference>
<reference evidence="3" key="1">
    <citation type="submission" date="2017-02" db="UniProtKB">
        <authorList>
            <consortium name="WormBaseParasite"/>
        </authorList>
    </citation>
    <scope>IDENTIFICATION</scope>
</reference>
<evidence type="ECO:0000313" key="2">
    <source>
        <dbReference type="Proteomes" id="UP000046393"/>
    </source>
</evidence>
<evidence type="ECO:0000313" key="3">
    <source>
        <dbReference type="WBParaSite" id="SMUV_0000802701-mRNA-1"/>
    </source>
</evidence>
<dbReference type="GO" id="GO:0048208">
    <property type="term" value="P:COPII vesicle coating"/>
    <property type="evidence" value="ECO:0007669"/>
    <property type="project" value="InterPro"/>
</dbReference>
<name>A0A0N5AT82_9BILA</name>
<dbReference type="STRING" id="451379.A0A0N5AT82"/>
<dbReference type="AlphaFoldDB" id="A0A0N5AT82"/>
<dbReference type="GO" id="GO:0070971">
    <property type="term" value="C:endoplasmic reticulum exit site"/>
    <property type="evidence" value="ECO:0007669"/>
    <property type="project" value="TreeGrafter"/>
</dbReference>
<dbReference type="InterPro" id="IPR053793">
    <property type="entry name" value="PB1-like"/>
</dbReference>
<dbReference type="WBParaSite" id="SMUV_0000802701-mRNA-1">
    <property type="protein sequence ID" value="SMUV_0000802701-mRNA-1"/>
    <property type="gene ID" value="SMUV_0000802701"/>
</dbReference>
<dbReference type="Gene3D" id="3.10.20.90">
    <property type="entry name" value="Phosphatidylinositol 3-kinase Catalytic Subunit, Chain A, domain 1"/>
    <property type="match status" value="1"/>
</dbReference>
<dbReference type="InterPro" id="IPR000270">
    <property type="entry name" value="PB1_dom"/>
</dbReference>
<proteinExistence type="predicted"/>
<dbReference type="PANTHER" id="PTHR15335:SF7">
    <property type="entry name" value="PROTEIN TFG"/>
    <property type="match status" value="1"/>
</dbReference>